<proteinExistence type="predicted"/>
<feature type="region of interest" description="Disordered" evidence="1">
    <location>
        <begin position="1"/>
        <end position="27"/>
    </location>
</feature>
<sequence>MYPFPRLPRSQSFRGTSNGPSRISTSDGQPWMSTQYFKFKLITDDSIDVVANMFLQDMIPEGRQPIKYDFMSAATRSLPYGRVGDREMIMVMKIERVSLSSLTLDSSSGDELDSSQNTIAFECSSASEPTNGPEISDVSKNDANELEQEFDGPNQFNQQPPFVGHNHHIGSFQQHSHYIGHVQHPQLNGPTQQPLILNGPHYPRTDSLINGPDQLPQIAEINNINDINNIPPATNQHIQYPNHQATNSVRNYSIQPPLTPVQANIQINNNLQRQQSFTSQTSNTTNQHLQDFRNCNCQ</sequence>
<reference evidence="2" key="1">
    <citation type="submission" date="2021-06" db="EMBL/GenBank/DDBJ databases">
        <authorList>
            <person name="Kallberg Y."/>
            <person name="Tangrot J."/>
            <person name="Rosling A."/>
        </authorList>
    </citation>
    <scope>NUCLEOTIDE SEQUENCE</scope>
    <source>
        <strain evidence="2">IN212</strain>
    </source>
</reference>
<dbReference type="AlphaFoldDB" id="A0A9N9BN85"/>
<comment type="caution">
    <text evidence="2">The sequence shown here is derived from an EMBL/GenBank/DDBJ whole genome shotgun (WGS) entry which is preliminary data.</text>
</comment>
<name>A0A9N9BN85_9GLOM</name>
<feature type="compositionally biased region" description="Polar residues" evidence="1">
    <location>
        <begin position="9"/>
        <end position="27"/>
    </location>
</feature>
<dbReference type="Proteomes" id="UP000789396">
    <property type="component" value="Unassembled WGS sequence"/>
</dbReference>
<evidence type="ECO:0000256" key="1">
    <source>
        <dbReference type="SAM" id="MobiDB-lite"/>
    </source>
</evidence>
<organism evidence="2 3">
    <name type="scientific">Racocetra fulgida</name>
    <dbReference type="NCBI Taxonomy" id="60492"/>
    <lineage>
        <taxon>Eukaryota</taxon>
        <taxon>Fungi</taxon>
        <taxon>Fungi incertae sedis</taxon>
        <taxon>Mucoromycota</taxon>
        <taxon>Glomeromycotina</taxon>
        <taxon>Glomeromycetes</taxon>
        <taxon>Diversisporales</taxon>
        <taxon>Gigasporaceae</taxon>
        <taxon>Racocetra</taxon>
    </lineage>
</organism>
<gene>
    <name evidence="2" type="ORF">RFULGI_LOCUS5577</name>
</gene>
<accession>A0A9N9BN85</accession>
<protein>
    <submittedName>
        <fullName evidence="2">557_t:CDS:1</fullName>
    </submittedName>
</protein>
<dbReference type="EMBL" id="CAJVPZ010006464">
    <property type="protein sequence ID" value="CAG8573992.1"/>
    <property type="molecule type" value="Genomic_DNA"/>
</dbReference>
<evidence type="ECO:0000313" key="3">
    <source>
        <dbReference type="Proteomes" id="UP000789396"/>
    </source>
</evidence>
<feature type="non-terminal residue" evidence="2">
    <location>
        <position position="298"/>
    </location>
</feature>
<keyword evidence="3" id="KW-1185">Reference proteome</keyword>
<evidence type="ECO:0000313" key="2">
    <source>
        <dbReference type="EMBL" id="CAG8573992.1"/>
    </source>
</evidence>